<proteinExistence type="predicted"/>
<keyword evidence="1" id="KW-1133">Transmembrane helix</keyword>
<gene>
    <name evidence="2" type="ORF">LQE92_09095</name>
</gene>
<keyword evidence="1" id="KW-0472">Membrane</keyword>
<organism evidence="2 3">
    <name type="scientific">Lientehia hominis</name>
    <dbReference type="NCBI Taxonomy" id="2897778"/>
    <lineage>
        <taxon>Bacteria</taxon>
        <taxon>Bacillati</taxon>
        <taxon>Bacillota</taxon>
        <taxon>Clostridia</taxon>
        <taxon>Lachnospirales</taxon>
        <taxon>Lachnospiraceae</taxon>
        <taxon>Lientehia</taxon>
    </lineage>
</organism>
<keyword evidence="3" id="KW-1185">Reference proteome</keyword>
<comment type="caution">
    <text evidence="2">The sequence shown here is derived from an EMBL/GenBank/DDBJ whole genome shotgun (WGS) entry which is preliminary data.</text>
</comment>
<dbReference type="AlphaFoldDB" id="A0AAP2RJT2"/>
<accession>A0AAP2RJT2</accession>
<sequence>MGIYFLIRVGMVAAAAAAAGIAGCVVKLVSAHRHSDNVGMGAKKNFPVGTAV</sequence>
<keyword evidence="1" id="KW-0812">Transmembrane</keyword>
<evidence type="ECO:0000313" key="2">
    <source>
        <dbReference type="EMBL" id="MCD2492784.1"/>
    </source>
</evidence>
<evidence type="ECO:0000256" key="1">
    <source>
        <dbReference type="SAM" id="Phobius"/>
    </source>
</evidence>
<name>A0AAP2RJT2_9FIRM</name>
<dbReference type="EMBL" id="JAJNOR010000005">
    <property type="protein sequence ID" value="MCD2492784.1"/>
    <property type="molecule type" value="Genomic_DNA"/>
</dbReference>
<dbReference type="RefSeq" id="WP_231062670.1">
    <property type="nucleotide sequence ID" value="NZ_JAJNOR010000005.1"/>
</dbReference>
<evidence type="ECO:0000313" key="3">
    <source>
        <dbReference type="Proteomes" id="UP001299265"/>
    </source>
</evidence>
<reference evidence="2 3" key="1">
    <citation type="submission" date="2021-11" db="EMBL/GenBank/DDBJ databases">
        <title>Lacrimispora sp. nov. NSJ-141 isolated from human feces.</title>
        <authorList>
            <person name="Abdugheni R."/>
        </authorList>
    </citation>
    <scope>NUCLEOTIDE SEQUENCE [LARGE SCALE GENOMIC DNA]</scope>
    <source>
        <strain evidence="2 3">NSJ-141</strain>
    </source>
</reference>
<feature type="transmembrane region" description="Helical" evidence="1">
    <location>
        <begin position="6"/>
        <end position="26"/>
    </location>
</feature>
<dbReference type="Proteomes" id="UP001299265">
    <property type="component" value="Unassembled WGS sequence"/>
</dbReference>
<protein>
    <submittedName>
        <fullName evidence="2">Uncharacterized protein</fullName>
    </submittedName>
</protein>